<dbReference type="InterPro" id="IPR052895">
    <property type="entry name" value="HetReg/Transcr_Mod"/>
</dbReference>
<dbReference type="PANTHER" id="PTHR24148">
    <property type="entry name" value="ANKYRIN REPEAT DOMAIN-CONTAINING PROTEIN 39 HOMOLOG-RELATED"/>
    <property type="match status" value="1"/>
</dbReference>
<accession>A0A366RD66</accession>
<dbReference type="EMBL" id="QKXC01000158">
    <property type="protein sequence ID" value="RBR15099.1"/>
    <property type="molecule type" value="Genomic_DNA"/>
</dbReference>
<dbReference type="InterPro" id="IPR010730">
    <property type="entry name" value="HET"/>
</dbReference>
<name>A0A366RD66_9HYPO</name>
<comment type="caution">
    <text evidence="2">The sequence shown here is derived from an EMBL/GenBank/DDBJ whole genome shotgun (WGS) entry which is preliminary data.</text>
</comment>
<dbReference type="AlphaFoldDB" id="A0A366RD66"/>
<dbReference type="RefSeq" id="XP_031014365.1">
    <property type="nucleotide sequence ID" value="XM_031161555.1"/>
</dbReference>
<organism evidence="2 3">
    <name type="scientific">Fusarium coffeatum</name>
    <dbReference type="NCBI Taxonomy" id="231269"/>
    <lineage>
        <taxon>Eukaryota</taxon>
        <taxon>Fungi</taxon>
        <taxon>Dikarya</taxon>
        <taxon>Ascomycota</taxon>
        <taxon>Pezizomycotina</taxon>
        <taxon>Sordariomycetes</taxon>
        <taxon>Hypocreomycetidae</taxon>
        <taxon>Hypocreales</taxon>
        <taxon>Nectriaceae</taxon>
        <taxon>Fusarium</taxon>
        <taxon>Fusarium incarnatum-equiseti species complex</taxon>
    </lineage>
</organism>
<proteinExistence type="predicted"/>
<keyword evidence="3" id="KW-1185">Reference proteome</keyword>
<dbReference type="GeneID" id="41996851"/>
<dbReference type="PANTHER" id="PTHR24148:SF77">
    <property type="entry name" value="HETEROKARYON INCOMPATIBILITY DOMAIN-CONTAINING PROTEIN"/>
    <property type="match status" value="1"/>
</dbReference>
<reference evidence="2 3" key="1">
    <citation type="submission" date="2018-06" db="EMBL/GenBank/DDBJ databases">
        <title>Fusarium incarnatum-equiseti species complex species 28.</title>
        <authorList>
            <person name="Gardiner D.M."/>
        </authorList>
    </citation>
    <scope>NUCLEOTIDE SEQUENCE [LARGE SCALE GENOMIC DNA]</scope>
    <source>
        <strain evidence="2 3">FIESC_28</strain>
    </source>
</reference>
<evidence type="ECO:0000313" key="2">
    <source>
        <dbReference type="EMBL" id="RBR15099.1"/>
    </source>
</evidence>
<protein>
    <recommendedName>
        <fullName evidence="1">Heterokaryon incompatibility domain-containing protein</fullName>
    </recommendedName>
</protein>
<gene>
    <name evidence="2" type="ORF">FIESC28_07415</name>
</gene>
<evidence type="ECO:0000313" key="3">
    <source>
        <dbReference type="Proteomes" id="UP000253153"/>
    </source>
</evidence>
<dbReference type="Proteomes" id="UP000253153">
    <property type="component" value="Unassembled WGS sequence"/>
</dbReference>
<sequence length="671" mass="76036">MRRLLQPPLRSQLTRWPRRSINQRYSSRLYKPLNPKTSEIRLLKLPQTSSSEFELVTVSLDDKPKYAALSYLWGNPEHYGEITIEGNTVRIPDNLASVFLRVLSDEPFRTQPYCQYLWADAICINQKDVEERSQQVQLMRRIFQAAHVTFAWVGPKDYSLAFNTINTLDRILSQNDPKRGLVSTVPFDTEWLQNYPELCLKGGSGVPNDHLNDPWRAVADFLQHQYWERTWIFQEVILANQLVFIGPGNSDLAWPTLRDIPQAISSIASDQNEKKRPEFLSETAWNLLSSRLAWGRLSWLMLAQARTKIPDPDGFKGWIISTFAANLEATDHRDHIYGLLGVSGIPISPDYSSENKASHVYTEYIAGWLKAARNQRTMHIHTPLAFLSLAGTGKFGQSDLPSWVPNYPKNKDVTIPWPYKASDHKPLADGMPSSSPADIETYPYVVQETQSLFIQGIGMGSITLTTEYQRGEDYAILASFMSLASSFTARNTQYISGIPAAQAVIRLLCIDSHCTTRDLIDNAMNLAMLIAYFNQTESNTVLKTWGHDWDTDILKMAFPTTDVTQFGMKPEILSELSSWDRTRRSTATDAIVPVLYTYQFFETSQGYLGAVNYEVAEGDRLCVLAGYNKAVILRPNAEGSYAFIGTTSVIDIDVQHILESQQAKSKWLELR</sequence>
<feature type="domain" description="Heterokaryon incompatibility" evidence="1">
    <location>
        <begin position="66"/>
        <end position="235"/>
    </location>
</feature>
<evidence type="ECO:0000259" key="1">
    <source>
        <dbReference type="Pfam" id="PF06985"/>
    </source>
</evidence>
<dbReference type="OrthoDB" id="2157530at2759"/>
<dbReference type="Pfam" id="PF06985">
    <property type="entry name" value="HET"/>
    <property type="match status" value="1"/>
</dbReference>